<evidence type="ECO:0000256" key="1">
    <source>
        <dbReference type="ARBA" id="ARBA00001974"/>
    </source>
</evidence>
<protein>
    <submittedName>
        <fullName evidence="4">Squalene-associated FAD-dependent desaturase</fullName>
    </submittedName>
</protein>
<comment type="caution">
    <text evidence="4">The sequence shown here is derived from an EMBL/GenBank/DDBJ whole genome shotgun (WGS) entry which is preliminary data.</text>
</comment>
<dbReference type="InterPro" id="IPR002937">
    <property type="entry name" value="Amino_oxidase"/>
</dbReference>
<dbReference type="InterPro" id="IPR036188">
    <property type="entry name" value="FAD/NAD-bd_sf"/>
</dbReference>
<sequence>MATQNGINRHILIIGAGFSGLAAAWQLSETVDQDVSITLVDSRPYAGGRAFSFIDSNGLHHLDNGQHILLGCCNRFLEFLAAMGMPEAVRFQPLLRVPVYCQGRWSTISSLSLPGIFHLLPTLTNYRHLSFRERLQMINMIRALEENPNEMEEISFFEWLRMHGQSERSIHRLWDLVGVSVLNTRAEHASARQAIRAFQTGIINGWRAARLGFFQVPLGDIGRQAVCALRKRDVTIRLNCPVQSLIVRNDIVEGVKFKDGSHQQADDIIAALPPDALLRVLPENIRSISYFHELHQLSWSPIVNVYLHFNRPIIKGDVIAFAEGVCQFLFNRGRLLGIAEEDGKLIGVSISAADHLRQVTADNLIEMVIHELCSAVPEARDATLISAKVVWQPQATFLQSVGTGAFRRSSQTPVKGLWLAGDWTDTGWPACLEGAVRSGESAARAVSQSFFEENGS</sequence>
<evidence type="ECO:0000313" key="5">
    <source>
        <dbReference type="Proteomes" id="UP001229209"/>
    </source>
</evidence>
<dbReference type="InterPro" id="IPR017830">
    <property type="entry name" value="SQase_HpnE"/>
</dbReference>
<evidence type="ECO:0000313" key="4">
    <source>
        <dbReference type="EMBL" id="MDP9727478.1"/>
    </source>
</evidence>
<dbReference type="NCBIfam" id="TIGR03467">
    <property type="entry name" value="HpnE"/>
    <property type="match status" value="1"/>
</dbReference>
<dbReference type="Proteomes" id="UP001229209">
    <property type="component" value="Unassembled WGS sequence"/>
</dbReference>
<accession>A0ABT9LT80</accession>
<evidence type="ECO:0000259" key="3">
    <source>
        <dbReference type="Pfam" id="PF01593"/>
    </source>
</evidence>
<evidence type="ECO:0000256" key="2">
    <source>
        <dbReference type="ARBA" id="ARBA00023002"/>
    </source>
</evidence>
<dbReference type="InterPro" id="IPR050464">
    <property type="entry name" value="Zeta_carotene_desat/Oxidored"/>
</dbReference>
<dbReference type="PANTHER" id="PTHR42923:SF47">
    <property type="entry name" value="BLR3003 PROTEIN"/>
    <property type="match status" value="1"/>
</dbReference>
<keyword evidence="5" id="KW-1185">Reference proteome</keyword>
<dbReference type="EMBL" id="JAURUO010000002">
    <property type="protein sequence ID" value="MDP9727478.1"/>
    <property type="molecule type" value="Genomic_DNA"/>
</dbReference>
<dbReference type="PANTHER" id="PTHR42923">
    <property type="entry name" value="PROTOPORPHYRINOGEN OXIDASE"/>
    <property type="match status" value="1"/>
</dbReference>
<reference evidence="4 5" key="1">
    <citation type="submission" date="2023-07" db="EMBL/GenBank/DDBJ databases">
        <title>Genomic Encyclopedia of Type Strains, Phase IV (KMG-IV): sequencing the most valuable type-strain genomes for metagenomic binning, comparative biology and taxonomic classification.</title>
        <authorList>
            <person name="Goeker M."/>
        </authorList>
    </citation>
    <scope>NUCLEOTIDE SEQUENCE [LARGE SCALE GENOMIC DNA]</scope>
    <source>
        <strain evidence="4 5">DSM 25924</strain>
    </source>
</reference>
<dbReference type="PRINTS" id="PR00757">
    <property type="entry name" value="AMINEOXDASEF"/>
</dbReference>
<gene>
    <name evidence="4" type="ORF">J2S04_000405</name>
</gene>
<dbReference type="InterPro" id="IPR001613">
    <property type="entry name" value="Flavin_amine_oxidase"/>
</dbReference>
<proteinExistence type="predicted"/>
<keyword evidence="2" id="KW-0560">Oxidoreductase</keyword>
<dbReference type="Gene3D" id="3.50.50.60">
    <property type="entry name" value="FAD/NAD(P)-binding domain"/>
    <property type="match status" value="1"/>
</dbReference>
<dbReference type="Pfam" id="PF01593">
    <property type="entry name" value="Amino_oxidase"/>
    <property type="match status" value="1"/>
</dbReference>
<dbReference type="SUPFAM" id="SSF51905">
    <property type="entry name" value="FAD/NAD(P)-binding domain"/>
    <property type="match status" value="1"/>
</dbReference>
<name>A0ABT9LT80_9BACL</name>
<organism evidence="4 5">
    <name type="scientific">Alicyclobacillus tolerans</name>
    <dbReference type="NCBI Taxonomy" id="90970"/>
    <lineage>
        <taxon>Bacteria</taxon>
        <taxon>Bacillati</taxon>
        <taxon>Bacillota</taxon>
        <taxon>Bacilli</taxon>
        <taxon>Bacillales</taxon>
        <taxon>Alicyclobacillaceae</taxon>
        <taxon>Alicyclobacillus</taxon>
    </lineage>
</organism>
<feature type="domain" description="Amine oxidase" evidence="3">
    <location>
        <begin position="18"/>
        <end position="446"/>
    </location>
</feature>
<comment type="cofactor">
    <cofactor evidence="1">
        <name>FAD</name>
        <dbReference type="ChEBI" id="CHEBI:57692"/>
    </cofactor>
</comment>
<dbReference type="RefSeq" id="WP_306952985.1">
    <property type="nucleotide sequence ID" value="NZ_JAURUO010000002.1"/>
</dbReference>